<proteinExistence type="inferred from homology"/>
<organism evidence="7 8">
    <name type="scientific">Vibrio alfacsensis</name>
    <dbReference type="NCBI Taxonomy" id="1074311"/>
    <lineage>
        <taxon>Bacteria</taxon>
        <taxon>Pseudomonadati</taxon>
        <taxon>Pseudomonadota</taxon>
        <taxon>Gammaproteobacteria</taxon>
        <taxon>Vibrionales</taxon>
        <taxon>Vibrionaceae</taxon>
        <taxon>Vibrio</taxon>
    </lineage>
</organism>
<evidence type="ECO:0000256" key="5">
    <source>
        <dbReference type="PROSITE-ProRule" id="PRU00409"/>
    </source>
</evidence>
<dbReference type="InterPro" id="IPR011761">
    <property type="entry name" value="ATP-grasp"/>
</dbReference>
<protein>
    <recommendedName>
        <fullName evidence="2">protein-tyrosine-phosphatase</fullName>
        <ecNumber evidence="2">3.1.3.48</ecNumber>
    </recommendedName>
</protein>
<keyword evidence="3" id="KW-0378">Hydrolase</keyword>
<dbReference type="SUPFAM" id="SSF52788">
    <property type="entry name" value="Phosphotyrosine protein phosphatases I"/>
    <property type="match status" value="1"/>
</dbReference>
<keyword evidence="5" id="KW-0547">Nucleotide-binding</keyword>
<dbReference type="PANTHER" id="PTHR11717:SF7">
    <property type="entry name" value="LOW MOLECULAR WEIGHT PHOSPHOTYROSINE PROTEIN PHOSPHATASE"/>
    <property type="match status" value="1"/>
</dbReference>
<reference evidence="7 8" key="1">
    <citation type="submission" date="2018-08" db="EMBL/GenBank/DDBJ databases">
        <title>Genomic taxonomy of the Vibrionaceae family.</title>
        <authorList>
            <person name="Gomez-Gil B."/>
            <person name="Tanaka M."/>
            <person name="Sawabe T."/>
            <person name="Enciso-Ibarra K."/>
        </authorList>
    </citation>
    <scope>NUCLEOTIDE SEQUENCE [LARGE SCALE GENOMIC DNA]</scope>
    <source>
        <strain evidence="7 8">CAIM 1831</strain>
        <plasmid evidence="8">pva1</plasmid>
    </source>
</reference>
<keyword evidence="7" id="KW-0614">Plasmid</keyword>
<geneLocation type="plasmid" evidence="8">
    <name>pva1</name>
</geneLocation>
<dbReference type="SUPFAM" id="SSF56059">
    <property type="entry name" value="Glutathione synthetase ATP-binding domain-like"/>
    <property type="match status" value="1"/>
</dbReference>
<evidence type="ECO:0000256" key="4">
    <source>
        <dbReference type="ARBA" id="ARBA00022912"/>
    </source>
</evidence>
<name>A0ABN5PP73_9VIBR</name>
<dbReference type="PROSITE" id="PS50975">
    <property type="entry name" value="ATP_GRASP"/>
    <property type="match status" value="1"/>
</dbReference>
<dbReference type="RefSeq" id="WP_128813648.1">
    <property type="nucleotide sequence ID" value="NZ_CP032095.1"/>
</dbReference>
<comment type="similarity">
    <text evidence="1">Belongs to the low molecular weight phosphotyrosine protein phosphatase family.</text>
</comment>
<dbReference type="Pfam" id="PF01451">
    <property type="entry name" value="LMWPc"/>
    <property type="match status" value="1"/>
</dbReference>
<dbReference type="PANTHER" id="PTHR11717">
    <property type="entry name" value="LOW MOLECULAR WEIGHT PROTEIN TYROSINE PHOSPHATASE"/>
    <property type="match status" value="1"/>
</dbReference>
<dbReference type="InterPro" id="IPR023485">
    <property type="entry name" value="Ptyr_pPase"/>
</dbReference>
<accession>A0ABN5PP73</accession>
<feature type="domain" description="ATP-grasp" evidence="6">
    <location>
        <begin position="137"/>
        <end position="326"/>
    </location>
</feature>
<keyword evidence="5" id="KW-0067">ATP-binding</keyword>
<dbReference type="EC" id="3.1.3.48" evidence="2"/>
<dbReference type="InterPro" id="IPR050438">
    <property type="entry name" value="LMW_PTPase"/>
</dbReference>
<keyword evidence="4" id="KW-0904">Protein phosphatase</keyword>
<dbReference type="GeneID" id="39680991"/>
<evidence type="ECO:0000256" key="2">
    <source>
        <dbReference type="ARBA" id="ARBA00013064"/>
    </source>
</evidence>
<keyword evidence="8" id="KW-1185">Reference proteome</keyword>
<evidence type="ECO:0000259" key="6">
    <source>
        <dbReference type="PROSITE" id="PS50975"/>
    </source>
</evidence>
<dbReference type="InterPro" id="IPR036196">
    <property type="entry name" value="Ptyr_pPase_sf"/>
</dbReference>
<dbReference type="SMART" id="SM00226">
    <property type="entry name" value="LMWPc"/>
    <property type="match status" value="1"/>
</dbReference>
<evidence type="ECO:0000256" key="3">
    <source>
        <dbReference type="ARBA" id="ARBA00022801"/>
    </source>
</evidence>
<gene>
    <name evidence="7" type="ORF">D1115_23130</name>
</gene>
<dbReference type="Pfam" id="PF15632">
    <property type="entry name" value="ATPgrasp_Ter"/>
    <property type="match status" value="1"/>
</dbReference>
<dbReference type="Gene3D" id="3.40.50.2300">
    <property type="match status" value="1"/>
</dbReference>
<dbReference type="Proteomes" id="UP000262832">
    <property type="component" value="Plasmid pVa1"/>
</dbReference>
<evidence type="ECO:0000313" key="7">
    <source>
        <dbReference type="EMBL" id="AXY03773.1"/>
    </source>
</evidence>
<dbReference type="EMBL" id="CP032095">
    <property type="protein sequence ID" value="AXY03773.1"/>
    <property type="molecule type" value="Genomic_DNA"/>
</dbReference>
<evidence type="ECO:0000313" key="8">
    <source>
        <dbReference type="Proteomes" id="UP000262832"/>
    </source>
</evidence>
<sequence length="596" mass="68055">MFNLRLKEETETETETETPRSALILGEDTRSFLSVIRSLGRAGYTVHVVCYDRASHSLSSKYIASAFFYNYQAYDNQGWIDNVLCLIERYQYSVVFPCDERAIYPLWQARGLLPKKTKLAVANPESLDVLFDKWKTKQVATKCRIPVAQGDLISPSQHSYEALTNIYGNKFVLKPLQSFEMSCLDKRNKVVIVRSRNDYEEFTNANPASDHCLIEEYFSGKGEGLSVFAVDGKVVTAFSYKRLAEPDTGGGSSYRGSTEIDSSQLQATQRICQETRLSGLAMFEFRRNEETSEWILVEINARVWGGLPLADYAGFDFPKLYADYLCSGNVDERQHKPIPNVTARSLTADLYEIKRESEKIANVMGRTKARAHMTQRLFGILKCVASRESIDSFRLDDPKPFFSEVKDVVDSVLRPALNQRRFIVQYRRKVKQKEIRQLFATNPYRNVIFICYGNIIRSPFAEQYFRSLLSKNAISLGIDSFGFHHKELRSSPDIAVEAASQLRCDLSIHSSKCLTQLDIGETDIIIYFDDKNRHALASGYRTNHAFCAADLLDARYSRLHEIADPYESDVKTIRSCYDKIKNALDNFLTIYQEAVE</sequence>
<dbReference type="PRINTS" id="PR00719">
    <property type="entry name" value="LMWPTPASE"/>
</dbReference>
<dbReference type="Gene3D" id="3.30.470.20">
    <property type="entry name" value="ATP-grasp fold, B domain"/>
    <property type="match status" value="1"/>
</dbReference>
<evidence type="ECO:0000256" key="1">
    <source>
        <dbReference type="ARBA" id="ARBA00011063"/>
    </source>
</evidence>
<dbReference type="InterPro" id="IPR017867">
    <property type="entry name" value="Tyr_phospatase_low_mol_wt"/>
</dbReference>